<proteinExistence type="predicted"/>
<gene>
    <name evidence="2" type="ORF">QJS10_CPB22g00411</name>
</gene>
<keyword evidence="3" id="KW-1185">Reference proteome</keyword>
<evidence type="ECO:0000256" key="1">
    <source>
        <dbReference type="SAM" id="MobiDB-lite"/>
    </source>
</evidence>
<feature type="region of interest" description="Disordered" evidence="1">
    <location>
        <begin position="15"/>
        <end position="36"/>
    </location>
</feature>
<dbReference type="Proteomes" id="UP001180020">
    <property type="component" value="Unassembled WGS sequence"/>
</dbReference>
<sequence length="57" mass="6733">MDVFIPEEYAIRHQEEKKMNEQKQQQQQLTDQSTIKKPETLTQLNSNAVMLLLSMII</sequence>
<name>A0AAV9C349_ACOCL</name>
<accession>A0AAV9C349</accession>
<dbReference type="AlphaFoldDB" id="A0AAV9C349"/>
<reference evidence="2" key="1">
    <citation type="journal article" date="2023" name="Nat. Commun.">
        <title>Diploid and tetraploid genomes of Acorus and the evolution of monocots.</title>
        <authorList>
            <person name="Ma L."/>
            <person name="Liu K.W."/>
            <person name="Li Z."/>
            <person name="Hsiao Y.Y."/>
            <person name="Qi Y."/>
            <person name="Fu T."/>
            <person name="Tang G.D."/>
            <person name="Zhang D."/>
            <person name="Sun W.H."/>
            <person name="Liu D.K."/>
            <person name="Li Y."/>
            <person name="Chen G.Z."/>
            <person name="Liu X.D."/>
            <person name="Liao X.Y."/>
            <person name="Jiang Y.T."/>
            <person name="Yu X."/>
            <person name="Hao Y."/>
            <person name="Huang J."/>
            <person name="Zhao X.W."/>
            <person name="Ke S."/>
            <person name="Chen Y.Y."/>
            <person name="Wu W.L."/>
            <person name="Hsu J.L."/>
            <person name="Lin Y.F."/>
            <person name="Huang M.D."/>
            <person name="Li C.Y."/>
            <person name="Huang L."/>
            <person name="Wang Z.W."/>
            <person name="Zhao X."/>
            <person name="Zhong W.Y."/>
            <person name="Peng D.H."/>
            <person name="Ahmad S."/>
            <person name="Lan S."/>
            <person name="Zhang J.S."/>
            <person name="Tsai W.C."/>
            <person name="Van de Peer Y."/>
            <person name="Liu Z.J."/>
        </authorList>
    </citation>
    <scope>NUCLEOTIDE SEQUENCE</scope>
    <source>
        <strain evidence="2">CP</strain>
    </source>
</reference>
<evidence type="ECO:0000313" key="3">
    <source>
        <dbReference type="Proteomes" id="UP001180020"/>
    </source>
</evidence>
<protein>
    <submittedName>
        <fullName evidence="2">Uncharacterized protein</fullName>
    </submittedName>
</protein>
<dbReference type="EMBL" id="JAUJYO010000022">
    <property type="protein sequence ID" value="KAK1282648.1"/>
    <property type="molecule type" value="Genomic_DNA"/>
</dbReference>
<evidence type="ECO:0000313" key="2">
    <source>
        <dbReference type="EMBL" id="KAK1282648.1"/>
    </source>
</evidence>
<organism evidence="2 3">
    <name type="scientific">Acorus calamus</name>
    <name type="common">Sweet flag</name>
    <dbReference type="NCBI Taxonomy" id="4465"/>
    <lineage>
        <taxon>Eukaryota</taxon>
        <taxon>Viridiplantae</taxon>
        <taxon>Streptophyta</taxon>
        <taxon>Embryophyta</taxon>
        <taxon>Tracheophyta</taxon>
        <taxon>Spermatophyta</taxon>
        <taxon>Magnoliopsida</taxon>
        <taxon>Liliopsida</taxon>
        <taxon>Acoraceae</taxon>
        <taxon>Acorus</taxon>
    </lineage>
</organism>
<comment type="caution">
    <text evidence="2">The sequence shown here is derived from an EMBL/GenBank/DDBJ whole genome shotgun (WGS) entry which is preliminary data.</text>
</comment>
<reference evidence="2" key="2">
    <citation type="submission" date="2023-06" db="EMBL/GenBank/DDBJ databases">
        <authorList>
            <person name="Ma L."/>
            <person name="Liu K.-W."/>
            <person name="Li Z."/>
            <person name="Hsiao Y.-Y."/>
            <person name="Qi Y."/>
            <person name="Fu T."/>
            <person name="Tang G."/>
            <person name="Zhang D."/>
            <person name="Sun W.-H."/>
            <person name="Liu D.-K."/>
            <person name="Li Y."/>
            <person name="Chen G.-Z."/>
            <person name="Liu X.-D."/>
            <person name="Liao X.-Y."/>
            <person name="Jiang Y.-T."/>
            <person name="Yu X."/>
            <person name="Hao Y."/>
            <person name="Huang J."/>
            <person name="Zhao X.-W."/>
            <person name="Ke S."/>
            <person name="Chen Y.-Y."/>
            <person name="Wu W.-L."/>
            <person name="Hsu J.-L."/>
            <person name="Lin Y.-F."/>
            <person name="Huang M.-D."/>
            <person name="Li C.-Y."/>
            <person name="Huang L."/>
            <person name="Wang Z.-W."/>
            <person name="Zhao X."/>
            <person name="Zhong W.-Y."/>
            <person name="Peng D.-H."/>
            <person name="Ahmad S."/>
            <person name="Lan S."/>
            <person name="Zhang J.-S."/>
            <person name="Tsai W.-C."/>
            <person name="Van De Peer Y."/>
            <person name="Liu Z.-J."/>
        </authorList>
    </citation>
    <scope>NUCLEOTIDE SEQUENCE</scope>
    <source>
        <strain evidence="2">CP</strain>
        <tissue evidence="2">Leaves</tissue>
    </source>
</reference>